<dbReference type="AlphaFoldDB" id="A0AAV5JFZ4"/>
<keyword evidence="2" id="KW-1185">Reference proteome</keyword>
<reference evidence="1 2" key="1">
    <citation type="journal article" date="2021" name="Commun. Biol.">
        <title>The genome of Shorea leprosula (Dipterocarpaceae) highlights the ecological relevance of drought in aseasonal tropical rainforests.</title>
        <authorList>
            <person name="Ng K.K.S."/>
            <person name="Kobayashi M.J."/>
            <person name="Fawcett J.A."/>
            <person name="Hatakeyama M."/>
            <person name="Paape T."/>
            <person name="Ng C.H."/>
            <person name="Ang C.C."/>
            <person name="Tnah L.H."/>
            <person name="Lee C.T."/>
            <person name="Nishiyama T."/>
            <person name="Sese J."/>
            <person name="O'Brien M.J."/>
            <person name="Copetti D."/>
            <person name="Mohd Noor M.I."/>
            <person name="Ong R.C."/>
            <person name="Putra M."/>
            <person name="Sireger I.Z."/>
            <person name="Indrioko S."/>
            <person name="Kosugi Y."/>
            <person name="Izuno A."/>
            <person name="Isagi Y."/>
            <person name="Lee S.L."/>
            <person name="Shimizu K.K."/>
        </authorList>
    </citation>
    <scope>NUCLEOTIDE SEQUENCE [LARGE SCALE GENOMIC DNA]</scope>
    <source>
        <strain evidence="1">214</strain>
    </source>
</reference>
<dbReference type="EMBL" id="BPVZ01000038">
    <property type="protein sequence ID" value="GKV13429.1"/>
    <property type="molecule type" value="Genomic_DNA"/>
</dbReference>
<protein>
    <submittedName>
        <fullName evidence="1">Uncharacterized protein</fullName>
    </submittedName>
</protein>
<accession>A0AAV5JFZ4</accession>
<name>A0AAV5JFZ4_9ROSI</name>
<gene>
    <name evidence="1" type="ORF">SLEP1_g24435</name>
</gene>
<sequence length="75" mass="8676">MRSPVVKWKRNMVLGKEAEVESNVDVVLDMSNRENLATIFKLIFEKSVVKKPGFSLRIDLKNKVHLLFFFSSDCC</sequence>
<organism evidence="1 2">
    <name type="scientific">Rubroshorea leprosula</name>
    <dbReference type="NCBI Taxonomy" id="152421"/>
    <lineage>
        <taxon>Eukaryota</taxon>
        <taxon>Viridiplantae</taxon>
        <taxon>Streptophyta</taxon>
        <taxon>Embryophyta</taxon>
        <taxon>Tracheophyta</taxon>
        <taxon>Spermatophyta</taxon>
        <taxon>Magnoliopsida</taxon>
        <taxon>eudicotyledons</taxon>
        <taxon>Gunneridae</taxon>
        <taxon>Pentapetalae</taxon>
        <taxon>rosids</taxon>
        <taxon>malvids</taxon>
        <taxon>Malvales</taxon>
        <taxon>Dipterocarpaceae</taxon>
        <taxon>Rubroshorea</taxon>
    </lineage>
</organism>
<evidence type="ECO:0000313" key="2">
    <source>
        <dbReference type="Proteomes" id="UP001054252"/>
    </source>
</evidence>
<comment type="caution">
    <text evidence="1">The sequence shown here is derived from an EMBL/GenBank/DDBJ whole genome shotgun (WGS) entry which is preliminary data.</text>
</comment>
<dbReference type="Proteomes" id="UP001054252">
    <property type="component" value="Unassembled WGS sequence"/>
</dbReference>
<evidence type="ECO:0000313" key="1">
    <source>
        <dbReference type="EMBL" id="GKV13429.1"/>
    </source>
</evidence>
<proteinExistence type="predicted"/>